<comment type="caution">
    <text evidence="1">The sequence shown here is derived from an EMBL/GenBank/DDBJ whole genome shotgun (WGS) entry which is preliminary data.</text>
</comment>
<dbReference type="EMBL" id="RJOA01000003">
    <property type="protein sequence ID" value="RSI99620.1"/>
    <property type="molecule type" value="Genomic_DNA"/>
</dbReference>
<organism evidence="1 2">
    <name type="scientific">Streptococcus mitis</name>
    <dbReference type="NCBI Taxonomy" id="28037"/>
    <lineage>
        <taxon>Bacteria</taxon>
        <taxon>Bacillati</taxon>
        <taxon>Bacillota</taxon>
        <taxon>Bacilli</taxon>
        <taxon>Lactobacillales</taxon>
        <taxon>Streptococcaceae</taxon>
        <taxon>Streptococcus</taxon>
        <taxon>Streptococcus mitis group</taxon>
    </lineage>
</organism>
<evidence type="ECO:0000313" key="2">
    <source>
        <dbReference type="Proteomes" id="UP000280535"/>
    </source>
</evidence>
<evidence type="ECO:0000313" key="1">
    <source>
        <dbReference type="EMBL" id="RSI99620.1"/>
    </source>
</evidence>
<proteinExistence type="predicted"/>
<accession>A0A428DUP8</accession>
<protein>
    <submittedName>
        <fullName evidence="1">Bacteriophage Gp15 protein</fullName>
    </submittedName>
</protein>
<name>A0A428DUP8_STRMT</name>
<dbReference type="Proteomes" id="UP000280535">
    <property type="component" value="Unassembled WGS sequence"/>
</dbReference>
<gene>
    <name evidence="1" type="ORF">D8843_02095</name>
</gene>
<dbReference type="AlphaFoldDB" id="A0A428DUP8"/>
<sequence>MKWKEFKALLAGLSGETPLGRIVQIRSEDDPKMLEAFSEGQHCIRNEWRLRLAKEKTEQDLTQVLEELKQAFVEMAK</sequence>
<reference evidence="1 2" key="1">
    <citation type="submission" date="2018-11" db="EMBL/GenBank/DDBJ databases">
        <title>Species Designations Belie Phenotypic and Genotypic Heterogeneity in Oral Streptococci.</title>
        <authorList>
            <person name="Velsko I."/>
        </authorList>
    </citation>
    <scope>NUCLEOTIDE SEQUENCE [LARGE SCALE GENOMIC DNA]</scope>
    <source>
        <strain evidence="1 2">BCC49</strain>
    </source>
</reference>